<organism evidence="2 3">
    <name type="scientific">Peptoclostridium litorale DSM 5388</name>
    <dbReference type="NCBI Taxonomy" id="1121324"/>
    <lineage>
        <taxon>Bacteria</taxon>
        <taxon>Bacillati</taxon>
        <taxon>Bacillota</taxon>
        <taxon>Clostridia</taxon>
        <taxon>Peptostreptococcales</taxon>
        <taxon>Peptoclostridiaceae</taxon>
        <taxon>Peptoclostridium</taxon>
    </lineage>
</organism>
<reference evidence="2 3" key="1">
    <citation type="submission" date="2014-03" db="EMBL/GenBank/DDBJ databases">
        <title>Genome sequence of Clostridium litorale W6, DSM 5388.</title>
        <authorList>
            <person name="Poehlein A."/>
            <person name="Jagirdar A."/>
            <person name="Khonsari B."/>
            <person name="Chibani C.M."/>
            <person name="Gutierrez Gutierrez D.A."/>
            <person name="Davydova E."/>
            <person name="Alghaithi H.S."/>
            <person name="Nair K.P."/>
            <person name="Dhamotharan K."/>
            <person name="Chandran L."/>
            <person name="G W."/>
            <person name="Daniel R."/>
        </authorList>
    </citation>
    <scope>NUCLEOTIDE SEQUENCE [LARGE SCALE GENOMIC DNA]</scope>
    <source>
        <strain evidence="2 3">W6</strain>
    </source>
</reference>
<evidence type="ECO:0000259" key="1">
    <source>
        <dbReference type="Pfam" id="PF07872"/>
    </source>
</evidence>
<sequence>MATVTKLSSGMQLKYSMGTDGNGKEVFKRKTFKNFKSDVLDDDLYAVSQQFNVIQEPSVVEVRRIDESVIDA</sequence>
<dbReference type="eggNOG" id="ENOG502ZUFQ">
    <property type="taxonomic scope" value="Bacteria"/>
</dbReference>
<name>A0A069RDW8_PEPLI</name>
<dbReference type="OrthoDB" id="1778796at2"/>
<dbReference type="InterPro" id="IPR012454">
    <property type="entry name" value="DUF1659"/>
</dbReference>
<feature type="domain" description="DUF1659" evidence="1">
    <location>
        <begin position="3"/>
        <end position="70"/>
    </location>
</feature>
<dbReference type="STRING" id="1121324.CLIT_12c00110"/>
<evidence type="ECO:0000313" key="2">
    <source>
        <dbReference type="EMBL" id="KDR94943.1"/>
    </source>
</evidence>
<dbReference type="Proteomes" id="UP000027946">
    <property type="component" value="Unassembled WGS sequence"/>
</dbReference>
<protein>
    <recommendedName>
        <fullName evidence="1">DUF1659 domain-containing protein</fullName>
    </recommendedName>
</protein>
<dbReference type="AlphaFoldDB" id="A0A069RDW8"/>
<dbReference type="RefSeq" id="WP_038265620.1">
    <property type="nucleotide sequence ID" value="NZ_FSRH01000018.1"/>
</dbReference>
<gene>
    <name evidence="2" type="ORF">CLIT_12c00110</name>
</gene>
<accession>A0A069RDW8</accession>
<keyword evidence="3" id="KW-1185">Reference proteome</keyword>
<dbReference type="EMBL" id="JJMM01000012">
    <property type="protein sequence ID" value="KDR94943.1"/>
    <property type="molecule type" value="Genomic_DNA"/>
</dbReference>
<comment type="caution">
    <text evidence="2">The sequence shown here is derived from an EMBL/GenBank/DDBJ whole genome shotgun (WGS) entry which is preliminary data.</text>
</comment>
<dbReference type="Pfam" id="PF07872">
    <property type="entry name" value="DUF1659"/>
    <property type="match status" value="1"/>
</dbReference>
<proteinExistence type="predicted"/>
<evidence type="ECO:0000313" key="3">
    <source>
        <dbReference type="Proteomes" id="UP000027946"/>
    </source>
</evidence>